<comment type="caution">
    <text evidence="3">The sequence shown here is derived from an EMBL/GenBank/DDBJ whole genome shotgun (WGS) entry which is preliminary data.</text>
</comment>
<dbReference type="AlphaFoldDB" id="A0A0F9T126"/>
<gene>
    <name evidence="3" type="ORF">LCGC14_0451280</name>
</gene>
<organism evidence="3">
    <name type="scientific">marine sediment metagenome</name>
    <dbReference type="NCBI Taxonomy" id="412755"/>
    <lineage>
        <taxon>unclassified sequences</taxon>
        <taxon>metagenomes</taxon>
        <taxon>ecological metagenomes</taxon>
    </lineage>
</organism>
<feature type="compositionally biased region" description="Basic and acidic residues" evidence="1">
    <location>
        <begin position="230"/>
        <end position="242"/>
    </location>
</feature>
<evidence type="ECO:0000256" key="1">
    <source>
        <dbReference type="SAM" id="MobiDB-lite"/>
    </source>
</evidence>
<feature type="domain" description="Ribosomal RNA-processing protein 14/surfeit locus protein 6 C-terminal" evidence="2">
    <location>
        <begin position="236"/>
        <end position="284"/>
    </location>
</feature>
<evidence type="ECO:0000259" key="2">
    <source>
        <dbReference type="Pfam" id="PF04935"/>
    </source>
</evidence>
<sequence>MKKKTRAIAKRRKRAMVVRRKRSLTSDIPKQDTLALAAVKKLGVKIVSHKDYFRPVMTNEQILWVLQTDKKSGKQTEKPFVPYPPILDNLHRRGVQSIIPDSLPDRPCKCYNASAGDVTFRSRVVITLRNGQVFAAEGDACVHNSWAKSALPRHAETRAKARAGRDATNIGVPCIVELAPYDGHMRQGDRILSKEEMERVVMGEVVEEDDKKTSPTVAKGSPAMGTPTEAEMRGGKTATEKRKEIEHDDPWVKANARLHAEGHRLKLDTGLLHKYIHAKENVKSIKEVPAEKLADYADNLKGVTEGSSGHKKIVEELNKMKEAA</sequence>
<proteinExistence type="predicted"/>
<reference evidence="3" key="1">
    <citation type="journal article" date="2015" name="Nature">
        <title>Complex archaea that bridge the gap between prokaryotes and eukaryotes.</title>
        <authorList>
            <person name="Spang A."/>
            <person name="Saw J.H."/>
            <person name="Jorgensen S.L."/>
            <person name="Zaremba-Niedzwiedzka K."/>
            <person name="Martijn J."/>
            <person name="Lind A.E."/>
            <person name="van Eijk R."/>
            <person name="Schleper C."/>
            <person name="Guy L."/>
            <person name="Ettema T.J."/>
        </authorList>
    </citation>
    <scope>NUCLEOTIDE SEQUENCE</scope>
</reference>
<evidence type="ECO:0000313" key="3">
    <source>
        <dbReference type="EMBL" id="KKN68492.1"/>
    </source>
</evidence>
<protein>
    <recommendedName>
        <fullName evidence="2">Ribosomal RNA-processing protein 14/surfeit locus protein 6 C-terminal domain-containing protein</fullName>
    </recommendedName>
</protein>
<dbReference type="Pfam" id="PF04935">
    <property type="entry name" value="SURF6"/>
    <property type="match status" value="1"/>
</dbReference>
<dbReference type="EMBL" id="LAZR01000448">
    <property type="protein sequence ID" value="KKN68492.1"/>
    <property type="molecule type" value="Genomic_DNA"/>
</dbReference>
<feature type="region of interest" description="Disordered" evidence="1">
    <location>
        <begin position="208"/>
        <end position="242"/>
    </location>
</feature>
<accession>A0A0F9T126</accession>
<name>A0A0F9T126_9ZZZZ</name>
<dbReference type="InterPro" id="IPR029190">
    <property type="entry name" value="Rrp14/SURF6_C"/>
</dbReference>